<keyword evidence="3" id="KW-1185">Reference proteome</keyword>
<evidence type="ECO:0008006" key="4">
    <source>
        <dbReference type="Google" id="ProtNLM"/>
    </source>
</evidence>
<protein>
    <recommendedName>
        <fullName evidence="4">Transcription factor domain-containing protein</fullName>
    </recommendedName>
</protein>
<sequence>MAVSLGMNKKEFAQIYSEADSVLAESCRRTWWVMYITDAHIAGSTHMYPFRTSNIGITTDLPCEEEQYGRGAIPFPRSLEDYENREFLGEDETDFSSYAELIGLTRGIDRALSPGNTTDNQVYTTMSASSDTSVRAWCSLLSPNKRQLIRPDGSFDEVMFKAFFIMHTFAVEIHRPLSALTHSAIEYISHCAPLAPSGQLKCNNAKERDLHTDKCTQAINSIDELLALPTDMKTHSPFIICMIANVTIAHLSACRFIFFGDRRVKSREKIRLAMGTLKRLSERWKLAKRTYREIGIVARELLSLAKDPPARLGAVEPSVSDPISPAFPASDMLDFDFCDFFDADARGLTGAN</sequence>
<dbReference type="Proteomes" id="UP000191691">
    <property type="component" value="Unassembled WGS sequence"/>
</dbReference>
<dbReference type="PANTHER" id="PTHR47431:SF4">
    <property type="entry name" value="ZN(II)2CYS6 TRANSCRIPTION FACTOR (EUROFUNG)"/>
    <property type="match status" value="1"/>
</dbReference>
<proteinExistence type="predicted"/>
<dbReference type="OMA" id="PGHNIND"/>
<gene>
    <name evidence="2" type="ORF">PENNAL_c0002G00045</name>
</gene>
<keyword evidence="1" id="KW-1133">Transmembrane helix</keyword>
<feature type="transmembrane region" description="Helical" evidence="1">
    <location>
        <begin position="237"/>
        <end position="258"/>
    </location>
</feature>
<evidence type="ECO:0000256" key="1">
    <source>
        <dbReference type="SAM" id="Phobius"/>
    </source>
</evidence>
<evidence type="ECO:0000313" key="3">
    <source>
        <dbReference type="Proteomes" id="UP000191691"/>
    </source>
</evidence>
<evidence type="ECO:0000313" key="2">
    <source>
        <dbReference type="EMBL" id="OQE95612.1"/>
    </source>
</evidence>
<dbReference type="AlphaFoldDB" id="A0A1V6Z851"/>
<comment type="caution">
    <text evidence="2">The sequence shown here is derived from an EMBL/GenBank/DDBJ whole genome shotgun (WGS) entry which is preliminary data.</text>
</comment>
<accession>A0A1V6Z851</accession>
<name>A0A1V6Z851_PENNA</name>
<dbReference type="CDD" id="cd12148">
    <property type="entry name" value="fungal_TF_MHR"/>
    <property type="match status" value="1"/>
</dbReference>
<keyword evidence="1" id="KW-0472">Membrane</keyword>
<keyword evidence="1" id="KW-0812">Transmembrane</keyword>
<reference evidence="3" key="1">
    <citation type="journal article" date="2017" name="Nat. Microbiol.">
        <title>Global analysis of biosynthetic gene clusters reveals vast potential of secondary metabolite production in Penicillium species.</title>
        <authorList>
            <person name="Nielsen J.C."/>
            <person name="Grijseels S."/>
            <person name="Prigent S."/>
            <person name="Ji B."/>
            <person name="Dainat J."/>
            <person name="Nielsen K.F."/>
            <person name="Frisvad J.C."/>
            <person name="Workman M."/>
            <person name="Nielsen J."/>
        </authorList>
    </citation>
    <scope>NUCLEOTIDE SEQUENCE [LARGE SCALE GENOMIC DNA]</scope>
    <source>
        <strain evidence="3">IBT 13039</strain>
    </source>
</reference>
<organism evidence="2 3">
    <name type="scientific">Penicillium nalgiovense</name>
    <dbReference type="NCBI Taxonomy" id="60175"/>
    <lineage>
        <taxon>Eukaryota</taxon>
        <taxon>Fungi</taxon>
        <taxon>Dikarya</taxon>
        <taxon>Ascomycota</taxon>
        <taxon>Pezizomycotina</taxon>
        <taxon>Eurotiomycetes</taxon>
        <taxon>Eurotiomycetidae</taxon>
        <taxon>Eurotiales</taxon>
        <taxon>Aspergillaceae</taxon>
        <taxon>Penicillium</taxon>
    </lineage>
</organism>
<dbReference type="EMBL" id="MOOB01000002">
    <property type="protein sequence ID" value="OQE95612.1"/>
    <property type="molecule type" value="Genomic_DNA"/>
</dbReference>
<dbReference type="PANTHER" id="PTHR47431">
    <property type="entry name" value="ZN(II)2CYS6 TRANSCRIPTION FACTOR (EUROFUNG)-RELATED"/>
    <property type="match status" value="1"/>
</dbReference>